<dbReference type="PANTHER" id="PTHR32196:SF21">
    <property type="entry name" value="ABC TRANSPORTER PERMEASE PROTEIN YPHD-RELATED"/>
    <property type="match status" value="1"/>
</dbReference>
<keyword evidence="7 8" id="KW-0472">Membrane</keyword>
<dbReference type="Pfam" id="PF02653">
    <property type="entry name" value="BPD_transp_2"/>
    <property type="match status" value="1"/>
</dbReference>
<evidence type="ECO:0000313" key="10">
    <source>
        <dbReference type="Proteomes" id="UP001500325"/>
    </source>
</evidence>
<dbReference type="RefSeq" id="WP_345381084.1">
    <property type="nucleotide sequence ID" value="NZ_BAABIC010000009.1"/>
</dbReference>
<dbReference type="Proteomes" id="UP001500325">
    <property type="component" value="Unassembled WGS sequence"/>
</dbReference>
<protein>
    <recommendedName>
        <fullName evidence="11">Ribose transport system permease protein</fullName>
    </recommendedName>
</protein>
<feature type="transmembrane region" description="Helical" evidence="8">
    <location>
        <begin position="132"/>
        <end position="150"/>
    </location>
</feature>
<evidence type="ECO:0000313" key="9">
    <source>
        <dbReference type="EMBL" id="GAA4690933.1"/>
    </source>
</evidence>
<dbReference type="EMBL" id="BAABIC010000009">
    <property type="protein sequence ID" value="GAA4690933.1"/>
    <property type="molecule type" value="Genomic_DNA"/>
</dbReference>
<name>A0ABP8WKZ2_9PSEU</name>
<comment type="subcellular location">
    <subcellularLocation>
        <location evidence="1">Cell membrane</location>
        <topology evidence="1">Multi-pass membrane protein</topology>
    </subcellularLocation>
</comment>
<sequence length="205" mass="20904">MGGRGRGNPIVVTLAGGLVLSGTAVLAGNNSNLYLTTDVGAALGSARPLGVPIQVYFFLAFGLLTTLVLRRTRFGRQVGLLGTNPRTAAEIGISRVRIGLAVFVIASVAAAFVGVCTTAQTREAGVVGFERLDVDVIAAVIVGGTAVAGGQGSVARSMAGTVVIAFLENVMIVRGFSPGLRTLLVGLCVLVVVVATTLVPRRTRS</sequence>
<evidence type="ECO:0000256" key="4">
    <source>
        <dbReference type="ARBA" id="ARBA00022519"/>
    </source>
</evidence>
<evidence type="ECO:0008006" key="11">
    <source>
        <dbReference type="Google" id="ProtNLM"/>
    </source>
</evidence>
<evidence type="ECO:0000256" key="7">
    <source>
        <dbReference type="ARBA" id="ARBA00023136"/>
    </source>
</evidence>
<evidence type="ECO:0000256" key="5">
    <source>
        <dbReference type="ARBA" id="ARBA00022692"/>
    </source>
</evidence>
<keyword evidence="6 8" id="KW-1133">Transmembrane helix</keyword>
<evidence type="ECO:0000256" key="6">
    <source>
        <dbReference type="ARBA" id="ARBA00022989"/>
    </source>
</evidence>
<keyword evidence="10" id="KW-1185">Reference proteome</keyword>
<evidence type="ECO:0000256" key="1">
    <source>
        <dbReference type="ARBA" id="ARBA00004651"/>
    </source>
</evidence>
<organism evidence="9 10">
    <name type="scientific">Pseudonocardia yuanmonensis</name>
    <dbReference type="NCBI Taxonomy" id="1095914"/>
    <lineage>
        <taxon>Bacteria</taxon>
        <taxon>Bacillati</taxon>
        <taxon>Actinomycetota</taxon>
        <taxon>Actinomycetes</taxon>
        <taxon>Pseudonocardiales</taxon>
        <taxon>Pseudonocardiaceae</taxon>
        <taxon>Pseudonocardia</taxon>
    </lineage>
</organism>
<gene>
    <name evidence="9" type="ORF">GCM10023215_29670</name>
</gene>
<proteinExistence type="predicted"/>
<evidence type="ECO:0000256" key="8">
    <source>
        <dbReference type="SAM" id="Phobius"/>
    </source>
</evidence>
<keyword evidence="2" id="KW-0813">Transport</keyword>
<keyword evidence="3" id="KW-1003">Cell membrane</keyword>
<dbReference type="InterPro" id="IPR001851">
    <property type="entry name" value="ABC_transp_permease"/>
</dbReference>
<evidence type="ECO:0000256" key="3">
    <source>
        <dbReference type="ARBA" id="ARBA00022475"/>
    </source>
</evidence>
<feature type="transmembrane region" description="Helical" evidence="8">
    <location>
        <begin position="51"/>
        <end position="69"/>
    </location>
</feature>
<feature type="transmembrane region" description="Helical" evidence="8">
    <location>
        <begin position="182"/>
        <end position="199"/>
    </location>
</feature>
<accession>A0ABP8WKZ2</accession>
<keyword evidence="5 8" id="KW-0812">Transmembrane</keyword>
<reference evidence="10" key="1">
    <citation type="journal article" date="2019" name="Int. J. Syst. Evol. Microbiol.">
        <title>The Global Catalogue of Microorganisms (GCM) 10K type strain sequencing project: providing services to taxonomists for standard genome sequencing and annotation.</title>
        <authorList>
            <consortium name="The Broad Institute Genomics Platform"/>
            <consortium name="The Broad Institute Genome Sequencing Center for Infectious Disease"/>
            <person name="Wu L."/>
            <person name="Ma J."/>
        </authorList>
    </citation>
    <scope>NUCLEOTIDE SEQUENCE [LARGE SCALE GENOMIC DNA]</scope>
    <source>
        <strain evidence="10">JCM 18055</strain>
    </source>
</reference>
<keyword evidence="4" id="KW-0997">Cell inner membrane</keyword>
<dbReference type="PANTHER" id="PTHR32196">
    <property type="entry name" value="ABC TRANSPORTER PERMEASE PROTEIN YPHD-RELATED-RELATED"/>
    <property type="match status" value="1"/>
</dbReference>
<comment type="caution">
    <text evidence="9">The sequence shown here is derived from an EMBL/GenBank/DDBJ whole genome shotgun (WGS) entry which is preliminary data.</text>
</comment>
<feature type="transmembrane region" description="Helical" evidence="8">
    <location>
        <begin position="98"/>
        <end position="120"/>
    </location>
</feature>
<evidence type="ECO:0000256" key="2">
    <source>
        <dbReference type="ARBA" id="ARBA00022448"/>
    </source>
</evidence>